<feature type="chain" id="PRO_5037264306" description="DUF3857 domain-containing protein" evidence="1">
    <location>
        <begin position="20"/>
        <end position="657"/>
    </location>
</feature>
<dbReference type="AlphaFoldDB" id="A0A918SDU2"/>
<evidence type="ECO:0000313" key="3">
    <source>
        <dbReference type="Proteomes" id="UP000610456"/>
    </source>
</evidence>
<evidence type="ECO:0000256" key="1">
    <source>
        <dbReference type="SAM" id="SignalP"/>
    </source>
</evidence>
<keyword evidence="1" id="KW-0732">Signal</keyword>
<accession>A0A918SDU2</accession>
<comment type="caution">
    <text evidence="2">The sequence shown here is derived from an EMBL/GenBank/DDBJ whole genome shotgun (WGS) entry which is preliminary data.</text>
</comment>
<gene>
    <name evidence="2" type="ORF">GCM10007103_18160</name>
</gene>
<feature type="signal peptide" evidence="1">
    <location>
        <begin position="1"/>
        <end position="19"/>
    </location>
</feature>
<reference evidence="2" key="2">
    <citation type="submission" date="2020-09" db="EMBL/GenBank/DDBJ databases">
        <authorList>
            <person name="Sun Q."/>
            <person name="Kim S."/>
        </authorList>
    </citation>
    <scope>NUCLEOTIDE SEQUENCE</scope>
    <source>
        <strain evidence="2">KCTC 12719</strain>
    </source>
</reference>
<dbReference type="RefSeq" id="WP_189604425.1">
    <property type="nucleotide sequence ID" value="NZ_BMXB01000006.1"/>
</dbReference>
<dbReference type="Gene3D" id="2.60.120.1130">
    <property type="match status" value="1"/>
</dbReference>
<organism evidence="2 3">
    <name type="scientific">Salinimicrobium marinum</name>
    <dbReference type="NCBI Taxonomy" id="680283"/>
    <lineage>
        <taxon>Bacteria</taxon>
        <taxon>Pseudomonadati</taxon>
        <taxon>Bacteroidota</taxon>
        <taxon>Flavobacteriia</taxon>
        <taxon>Flavobacteriales</taxon>
        <taxon>Flavobacteriaceae</taxon>
        <taxon>Salinimicrobium</taxon>
    </lineage>
</organism>
<evidence type="ECO:0008006" key="4">
    <source>
        <dbReference type="Google" id="ProtNLM"/>
    </source>
</evidence>
<evidence type="ECO:0000313" key="2">
    <source>
        <dbReference type="EMBL" id="GHA37181.1"/>
    </source>
</evidence>
<keyword evidence="3" id="KW-1185">Reference proteome</keyword>
<dbReference type="Gene3D" id="3.10.620.30">
    <property type="match status" value="1"/>
</dbReference>
<dbReference type="Proteomes" id="UP000610456">
    <property type="component" value="Unassembled WGS sequence"/>
</dbReference>
<dbReference type="EMBL" id="BMXB01000006">
    <property type="protein sequence ID" value="GHA37181.1"/>
    <property type="molecule type" value="Genomic_DNA"/>
</dbReference>
<sequence>MNKFLPLLLLFFSFTLLQAQEENFRIQDAIVTAGDLNSNSYSKDSTANAFYIYEEGFTRFREGNTLKLITDYTAKVKILNTEGYEHADIKIRLSKNSQTKEKLNKLQAATYYMENGSIKQEILEASKIYTEENPDYDLVKFTFPALRPGAVIVYSYELESPFFYKFQTWWFQEDIPKIYSKFVSEIPGNFNYNIKKVGTQQFTKHDAELVKNCFFKDATNPGSCVNTVYLMEHIPAFVEENYLTSRYNFITRIEYELMEVTALDGRVTKYTKTWKDVDKEIRTDGDLGRQLKKTSAVKNVLPEDIQNMPNNLEKAQKIYAFVKDNYKWNGDYKIFGDMSIKDVLKEQSGNVSGINGLLHNIYQEQGYKVWPVLNSTRANGLPTKLYPVLSEFNYLTVQLEVEGEKYFLDATEKYLDFGNLPYRCLNSYARLLDFKDESSWVDIEPDNFSVIAVRDSIIVNSDGTSTGISQHSFSGYHAIIAREKLDDLSNAEIFNTLTTPNPHTRSKNVKYLLKNYTAEALDLNFDLNNESQKINDLIYVNPFSFAFFGENPFQLKERHYPIDFGYKDAYSYSIHLEIPEGHEVIELPEQKLLRLPENGGTLNFVVQQLDENIVNIHCRVTFPKAVYAAGYYPYLKEFFNEMIDIQKQSLIVIRQKS</sequence>
<name>A0A918SDU2_9FLAO</name>
<protein>
    <recommendedName>
        <fullName evidence="4">DUF3857 domain-containing protein</fullName>
    </recommendedName>
</protein>
<proteinExistence type="predicted"/>
<dbReference type="Gene3D" id="2.60.40.3140">
    <property type="match status" value="1"/>
</dbReference>
<reference evidence="2" key="1">
    <citation type="journal article" date="2014" name="Int. J. Syst. Evol. Microbiol.">
        <title>Complete genome sequence of Corynebacterium casei LMG S-19264T (=DSM 44701T), isolated from a smear-ripened cheese.</title>
        <authorList>
            <consortium name="US DOE Joint Genome Institute (JGI-PGF)"/>
            <person name="Walter F."/>
            <person name="Albersmeier A."/>
            <person name="Kalinowski J."/>
            <person name="Ruckert C."/>
        </authorList>
    </citation>
    <scope>NUCLEOTIDE SEQUENCE</scope>
    <source>
        <strain evidence="2">KCTC 12719</strain>
    </source>
</reference>